<gene>
    <name evidence="2" type="ORF">K435DRAFT_846725</name>
</gene>
<evidence type="ECO:0000256" key="1">
    <source>
        <dbReference type="SAM" id="MobiDB-lite"/>
    </source>
</evidence>
<evidence type="ECO:0000313" key="2">
    <source>
        <dbReference type="EMBL" id="THU76097.1"/>
    </source>
</evidence>
<accession>A0A4S8KKS0</accession>
<dbReference type="OrthoDB" id="2688041at2759"/>
<dbReference type="EMBL" id="ML181184">
    <property type="protein sequence ID" value="THU76097.1"/>
    <property type="molecule type" value="Genomic_DNA"/>
</dbReference>
<name>A0A4S8KKS0_DENBC</name>
<sequence length="710" mass="80785">MVLWVALWQTNCARHSFTSPVIDFQIPRLVTEWWAMLPPEARFTDVIDEQQWFDFCRLKEICPVHHASKQMWRLWTTIQRFLKITSFHFEVPLSLETYQLDCPHCNRYKHRYNFQEDTFAQSPMSASYEAFKPHVVALWCIQHSARRHGNSQLFSADPHDHWTNEGMVSVLKLGNFLSPAVLRQMDEFLVKMPQMPTLRPIHLGHIKHLGPNTDWIPDVWRKYICDDLVSFEPPWIETEEAILSMSSEILHYDRPVQSSIHGTSWICAVLLFSIVRYTGFGHAATKAFVEIVEHDFADILEVLPDPPTTTASEYFLETLAASRHTCFNERTAFLYFSAYSLLVGIGWGVPIVGCGQLVDCFGSTLRRKDCSVCETTDAVHCLAKFVDCNMDTLAKTPGQDPSNDYPISLAKRILTKVDHPHRKGIRTLSVTLRIISNALEKALERHPGPDDEPIIELENLGWNSDEDSNSSIDDDEENEVYGLSGALDKNSYDDRAMDTDTLSKTAHDDPPPSNVTIIQLQDAELSDTNEPERQNDLQTPIVLESLNASGSATGHINPLVQRTDHNDTKCIPRPRKTEMVDEIKRKLQSLLEAHGIVLECVNGDPRLPWKSLPRILRNHNLKFINWPCEVPEPHTRNGIEKVPLVDVVKIYNALNDKDLPLDIRPITNAAGEQEISVIIENSSAASGKRTSVYLDEDGSNIQKKRRRMDG</sequence>
<organism evidence="2 3">
    <name type="scientific">Dendrothele bispora (strain CBS 962.96)</name>
    <dbReference type="NCBI Taxonomy" id="1314807"/>
    <lineage>
        <taxon>Eukaryota</taxon>
        <taxon>Fungi</taxon>
        <taxon>Dikarya</taxon>
        <taxon>Basidiomycota</taxon>
        <taxon>Agaricomycotina</taxon>
        <taxon>Agaricomycetes</taxon>
        <taxon>Agaricomycetidae</taxon>
        <taxon>Agaricales</taxon>
        <taxon>Agaricales incertae sedis</taxon>
        <taxon>Dendrothele</taxon>
    </lineage>
</organism>
<keyword evidence="3" id="KW-1185">Reference proteome</keyword>
<dbReference type="AlphaFoldDB" id="A0A4S8KKS0"/>
<feature type="compositionally biased region" description="Acidic residues" evidence="1">
    <location>
        <begin position="464"/>
        <end position="478"/>
    </location>
</feature>
<reference evidence="2 3" key="1">
    <citation type="journal article" date="2019" name="Nat. Ecol. Evol.">
        <title>Megaphylogeny resolves global patterns of mushroom evolution.</title>
        <authorList>
            <person name="Varga T."/>
            <person name="Krizsan K."/>
            <person name="Foldi C."/>
            <person name="Dima B."/>
            <person name="Sanchez-Garcia M."/>
            <person name="Sanchez-Ramirez S."/>
            <person name="Szollosi G.J."/>
            <person name="Szarkandi J.G."/>
            <person name="Papp V."/>
            <person name="Albert L."/>
            <person name="Andreopoulos W."/>
            <person name="Angelini C."/>
            <person name="Antonin V."/>
            <person name="Barry K.W."/>
            <person name="Bougher N.L."/>
            <person name="Buchanan P."/>
            <person name="Buyck B."/>
            <person name="Bense V."/>
            <person name="Catcheside P."/>
            <person name="Chovatia M."/>
            <person name="Cooper J."/>
            <person name="Damon W."/>
            <person name="Desjardin D."/>
            <person name="Finy P."/>
            <person name="Geml J."/>
            <person name="Haridas S."/>
            <person name="Hughes K."/>
            <person name="Justo A."/>
            <person name="Karasinski D."/>
            <person name="Kautmanova I."/>
            <person name="Kiss B."/>
            <person name="Kocsube S."/>
            <person name="Kotiranta H."/>
            <person name="LaButti K.M."/>
            <person name="Lechner B.E."/>
            <person name="Liimatainen K."/>
            <person name="Lipzen A."/>
            <person name="Lukacs Z."/>
            <person name="Mihaltcheva S."/>
            <person name="Morgado L.N."/>
            <person name="Niskanen T."/>
            <person name="Noordeloos M.E."/>
            <person name="Ohm R.A."/>
            <person name="Ortiz-Santana B."/>
            <person name="Ovrebo C."/>
            <person name="Racz N."/>
            <person name="Riley R."/>
            <person name="Savchenko A."/>
            <person name="Shiryaev A."/>
            <person name="Soop K."/>
            <person name="Spirin V."/>
            <person name="Szebenyi C."/>
            <person name="Tomsovsky M."/>
            <person name="Tulloss R.E."/>
            <person name="Uehling J."/>
            <person name="Grigoriev I.V."/>
            <person name="Vagvolgyi C."/>
            <person name="Papp T."/>
            <person name="Martin F.M."/>
            <person name="Miettinen O."/>
            <person name="Hibbett D.S."/>
            <person name="Nagy L.G."/>
        </authorList>
    </citation>
    <scope>NUCLEOTIDE SEQUENCE [LARGE SCALE GENOMIC DNA]</scope>
    <source>
        <strain evidence="2 3">CBS 962.96</strain>
    </source>
</reference>
<evidence type="ECO:0000313" key="3">
    <source>
        <dbReference type="Proteomes" id="UP000297245"/>
    </source>
</evidence>
<dbReference type="Proteomes" id="UP000297245">
    <property type="component" value="Unassembled WGS sequence"/>
</dbReference>
<proteinExistence type="predicted"/>
<protein>
    <submittedName>
        <fullName evidence="2">Uncharacterized protein</fullName>
    </submittedName>
</protein>
<feature type="region of interest" description="Disordered" evidence="1">
    <location>
        <begin position="444"/>
        <end position="478"/>
    </location>
</feature>